<comment type="caution">
    <text evidence="5">The sequence shown here is derived from an EMBL/GenBank/DDBJ whole genome shotgun (WGS) entry which is preliminary data.</text>
</comment>
<dbReference type="PIRSF" id="PIRSF034834">
    <property type="entry name" value="PduT"/>
    <property type="match status" value="1"/>
</dbReference>
<dbReference type="InterPro" id="IPR050575">
    <property type="entry name" value="BMC_shell"/>
</dbReference>
<dbReference type="PANTHER" id="PTHR33941:SF10">
    <property type="entry name" value="BACTERIAL MICROCOMPARTMENT SHELL PROTEIN EUTM"/>
    <property type="match status" value="1"/>
</dbReference>
<sequence length="183" mass="19154">MEINAIGMVEFNSIAQGIDSTDAMCKVADITLLVSKTVCPGKYISIVAGDTSGVQQAVRMGEEKAPECLVDSFMIPNIHPSLIPAIAGTATVENCRAIGIIETFSVATLIEAADAALKTGEVEPLRVHIAFGIGGKAYVVLTGDVASVKAAVSEGSRLAGERGQLVRDIVIPRPHPMLLENLI</sequence>
<dbReference type="Gene3D" id="3.30.70.1710">
    <property type="match status" value="2"/>
</dbReference>
<dbReference type="CDD" id="cd07053">
    <property type="entry name" value="BMC_PduT_repeat1"/>
    <property type="match status" value="1"/>
</dbReference>
<dbReference type="Pfam" id="PF00936">
    <property type="entry name" value="BMC"/>
    <property type="match status" value="2"/>
</dbReference>
<dbReference type="CDD" id="cd07054">
    <property type="entry name" value="BMC_PduT_repeat2"/>
    <property type="match status" value="1"/>
</dbReference>
<evidence type="ECO:0000256" key="3">
    <source>
        <dbReference type="PROSITE-ProRule" id="PRU01278"/>
    </source>
</evidence>
<feature type="domain" description="BMC" evidence="4">
    <location>
        <begin position="97"/>
        <end position="183"/>
    </location>
</feature>
<dbReference type="PANTHER" id="PTHR33941">
    <property type="entry name" value="PROPANEDIOL UTILIZATION PROTEIN PDUA"/>
    <property type="match status" value="1"/>
</dbReference>
<keyword evidence="2" id="KW-1283">Bacterial microcompartment</keyword>
<evidence type="ECO:0000256" key="1">
    <source>
        <dbReference type="ARBA" id="ARBA00024322"/>
    </source>
</evidence>
<comment type="similarity">
    <text evidence="3">Belongs to the bacterial microcompartments protein family.</text>
</comment>
<dbReference type="GO" id="GO:0031469">
    <property type="term" value="C:bacterial microcompartment"/>
    <property type="evidence" value="ECO:0007669"/>
    <property type="project" value="UniProtKB-SubCell"/>
</dbReference>
<proteinExistence type="inferred from homology"/>
<dbReference type="InterPro" id="IPR037233">
    <property type="entry name" value="CcmK-like_sf"/>
</dbReference>
<feature type="domain" description="BMC" evidence="4">
    <location>
        <begin position="5"/>
        <end position="87"/>
    </location>
</feature>
<accession>A0A8J7W3U8</accession>
<dbReference type="SMART" id="SM00877">
    <property type="entry name" value="BMC"/>
    <property type="match status" value="2"/>
</dbReference>
<comment type="subcellular location">
    <subcellularLocation>
        <location evidence="1">Bacterial microcompartment</location>
    </subcellularLocation>
</comment>
<dbReference type="InterPro" id="IPR044872">
    <property type="entry name" value="CcmK/CsoS1_BMC"/>
</dbReference>
<gene>
    <name evidence="5" type="ORF">KCX82_18540</name>
</gene>
<evidence type="ECO:0000313" key="6">
    <source>
        <dbReference type="Proteomes" id="UP000675664"/>
    </source>
</evidence>
<evidence type="ECO:0000259" key="4">
    <source>
        <dbReference type="PROSITE" id="PS51930"/>
    </source>
</evidence>
<keyword evidence="6" id="KW-1185">Reference proteome</keyword>
<reference evidence="5" key="1">
    <citation type="submission" date="2021-04" db="EMBL/GenBank/DDBJ databases">
        <title>Sinoanaerobacter chloroacetimidivorans sp. nov., an obligate anaerobic bacterium isolated from anaerobic sludge.</title>
        <authorList>
            <person name="Bao Y."/>
        </authorList>
    </citation>
    <scope>NUCLEOTIDE SEQUENCE</scope>
    <source>
        <strain evidence="5">BAD-6</strain>
    </source>
</reference>
<reference evidence="5" key="2">
    <citation type="submission" date="2021-04" db="EMBL/GenBank/DDBJ databases">
        <authorList>
            <person name="Liu J."/>
        </authorList>
    </citation>
    <scope>NUCLEOTIDE SEQUENCE</scope>
    <source>
        <strain evidence="5">BAD-6</strain>
    </source>
</reference>
<dbReference type="RefSeq" id="WP_227020016.1">
    <property type="nucleotide sequence ID" value="NZ_JAGSND010000018.1"/>
</dbReference>
<dbReference type="EMBL" id="JAGSND010000018">
    <property type="protein sequence ID" value="MBR0599886.1"/>
    <property type="molecule type" value="Genomic_DNA"/>
</dbReference>
<organism evidence="5 6">
    <name type="scientific">Sinanaerobacter chloroacetimidivorans</name>
    <dbReference type="NCBI Taxonomy" id="2818044"/>
    <lineage>
        <taxon>Bacteria</taxon>
        <taxon>Bacillati</taxon>
        <taxon>Bacillota</taxon>
        <taxon>Clostridia</taxon>
        <taxon>Peptostreptococcales</taxon>
        <taxon>Anaerovoracaceae</taxon>
        <taxon>Sinanaerobacter</taxon>
    </lineage>
</organism>
<dbReference type="PROSITE" id="PS51930">
    <property type="entry name" value="BMC_2"/>
    <property type="match status" value="2"/>
</dbReference>
<name>A0A8J7W3U8_9FIRM</name>
<dbReference type="InterPro" id="IPR000249">
    <property type="entry name" value="BMC_dom"/>
</dbReference>
<dbReference type="AlphaFoldDB" id="A0A8J7W3U8"/>
<dbReference type="InterPro" id="IPR011238">
    <property type="entry name" value="Micro_shell_prot_PduT"/>
</dbReference>
<evidence type="ECO:0000313" key="5">
    <source>
        <dbReference type="EMBL" id="MBR0599886.1"/>
    </source>
</evidence>
<evidence type="ECO:0000256" key="2">
    <source>
        <dbReference type="ARBA" id="ARBA00024446"/>
    </source>
</evidence>
<dbReference type="Proteomes" id="UP000675664">
    <property type="component" value="Unassembled WGS sequence"/>
</dbReference>
<dbReference type="SUPFAM" id="SSF143414">
    <property type="entry name" value="CcmK-like"/>
    <property type="match status" value="2"/>
</dbReference>
<protein>
    <submittedName>
        <fullName evidence="5">BMC domain-containing protein</fullName>
    </submittedName>
</protein>